<proteinExistence type="predicted"/>
<accession>A0ABN8N6B6</accession>
<feature type="region of interest" description="Disordered" evidence="1">
    <location>
        <begin position="1"/>
        <end position="29"/>
    </location>
</feature>
<evidence type="ECO:0000313" key="2">
    <source>
        <dbReference type="EMBL" id="CAH3041305.1"/>
    </source>
</evidence>
<keyword evidence="3" id="KW-1185">Reference proteome</keyword>
<name>A0ABN8N6B6_9CNID</name>
<evidence type="ECO:0000313" key="3">
    <source>
        <dbReference type="Proteomes" id="UP001159405"/>
    </source>
</evidence>
<evidence type="ECO:0000256" key="1">
    <source>
        <dbReference type="SAM" id="MobiDB-lite"/>
    </source>
</evidence>
<organism evidence="2 3">
    <name type="scientific">Porites lobata</name>
    <dbReference type="NCBI Taxonomy" id="104759"/>
    <lineage>
        <taxon>Eukaryota</taxon>
        <taxon>Metazoa</taxon>
        <taxon>Cnidaria</taxon>
        <taxon>Anthozoa</taxon>
        <taxon>Hexacorallia</taxon>
        <taxon>Scleractinia</taxon>
        <taxon>Fungiina</taxon>
        <taxon>Poritidae</taxon>
        <taxon>Porites</taxon>
    </lineage>
</organism>
<protein>
    <submittedName>
        <fullName evidence="2">Uncharacterized protein</fullName>
    </submittedName>
</protein>
<reference evidence="2 3" key="1">
    <citation type="submission" date="2022-05" db="EMBL/GenBank/DDBJ databases">
        <authorList>
            <consortium name="Genoscope - CEA"/>
            <person name="William W."/>
        </authorList>
    </citation>
    <scope>NUCLEOTIDE SEQUENCE [LARGE SCALE GENOMIC DNA]</scope>
</reference>
<gene>
    <name evidence="2" type="ORF">PLOB_00048182</name>
</gene>
<feature type="compositionally biased region" description="Basic residues" evidence="1">
    <location>
        <begin position="1"/>
        <end position="14"/>
    </location>
</feature>
<dbReference type="EMBL" id="CALNXK010000009">
    <property type="protein sequence ID" value="CAH3041305.1"/>
    <property type="molecule type" value="Genomic_DNA"/>
</dbReference>
<sequence>MKSKKPGVKKKKQQKERGGSYHQKSTKGETCFNCGAKPICLQVQRGGDVNELQTQPTDAPSNEDSTAEDYTQVYFTAAEHYLKTVMAKNLNHSHSLPHIRPL</sequence>
<comment type="caution">
    <text evidence="2">The sequence shown here is derived from an EMBL/GenBank/DDBJ whole genome shotgun (WGS) entry which is preliminary data.</text>
</comment>
<dbReference type="Proteomes" id="UP001159405">
    <property type="component" value="Unassembled WGS sequence"/>
</dbReference>